<reference evidence="1 2" key="1">
    <citation type="submission" date="2020-10" db="EMBL/GenBank/DDBJ databases">
        <title>Phylogeny of dyella-like bacteria.</title>
        <authorList>
            <person name="Fu J."/>
        </authorList>
    </citation>
    <scope>NUCLEOTIDE SEQUENCE [LARGE SCALE GENOMIC DNA]</scope>
    <source>
        <strain evidence="1 2">DHOB09</strain>
    </source>
</reference>
<evidence type="ECO:0000313" key="2">
    <source>
        <dbReference type="Proteomes" id="UP000663181"/>
    </source>
</evidence>
<keyword evidence="2" id="KW-1185">Reference proteome</keyword>
<organism evidence="1 2">
    <name type="scientific">Dyella caseinilytica</name>
    <dbReference type="NCBI Taxonomy" id="1849581"/>
    <lineage>
        <taxon>Bacteria</taxon>
        <taxon>Pseudomonadati</taxon>
        <taxon>Pseudomonadota</taxon>
        <taxon>Gammaproteobacteria</taxon>
        <taxon>Lysobacterales</taxon>
        <taxon>Rhodanobacteraceae</taxon>
        <taxon>Dyella</taxon>
    </lineage>
</organism>
<dbReference type="EMBL" id="CP064030">
    <property type="protein sequence ID" value="QRN53820.1"/>
    <property type="molecule type" value="Genomic_DNA"/>
</dbReference>
<dbReference type="Proteomes" id="UP000663181">
    <property type="component" value="Chromosome"/>
</dbReference>
<protein>
    <submittedName>
        <fullName evidence="1">Uncharacterized protein</fullName>
    </submittedName>
</protein>
<name>A0ABX7GU61_9GAMM</name>
<evidence type="ECO:0000313" key="1">
    <source>
        <dbReference type="EMBL" id="QRN53820.1"/>
    </source>
</evidence>
<accession>A0ABX7GU61</accession>
<gene>
    <name evidence="1" type="ORF">ISN74_20905</name>
</gene>
<dbReference type="RefSeq" id="WP_188796085.1">
    <property type="nucleotide sequence ID" value="NZ_BMIZ01000001.1"/>
</dbReference>
<proteinExistence type="predicted"/>
<sequence>MPPPFVTGLGSEADAIAAKSPTLQGQLKQLKADGWTFGYGEAPPSKTIYGPKQPHIEISPDLQSRPAAVVQQLAHEVGHALHPTLWDTSSRDAYLSNALRGDTLNNVKVQQEILAAGGLDIGIASANPSLLIPQYQAIYQQYVVSGDANTAVNAIAQLYGKHEITGGGIPYADYYGGYYDQHFGH</sequence>